<gene>
    <name evidence="1" type="ORF">LMG31506_00005</name>
</gene>
<name>A0A916N1V9_9BURK</name>
<evidence type="ECO:0000313" key="1">
    <source>
        <dbReference type="EMBL" id="CAG2126521.1"/>
    </source>
</evidence>
<dbReference type="InterPro" id="IPR011010">
    <property type="entry name" value="DNA_brk_join_enz"/>
</dbReference>
<evidence type="ECO:0000313" key="2">
    <source>
        <dbReference type="Proteomes" id="UP000672934"/>
    </source>
</evidence>
<sequence length="44" mass="4987">MGHRDPKMTQRYATVAPDHLADSVERLDSGRVVSEIHRLPPPLH</sequence>
<dbReference type="GO" id="GO:0003677">
    <property type="term" value="F:DNA binding"/>
    <property type="evidence" value="ECO:0007669"/>
    <property type="project" value="InterPro"/>
</dbReference>
<dbReference type="AlphaFoldDB" id="A0A916N1V9"/>
<dbReference type="SUPFAM" id="SSF56349">
    <property type="entry name" value="DNA breaking-rejoining enzymes"/>
    <property type="match status" value="1"/>
</dbReference>
<protein>
    <submittedName>
        <fullName evidence="1">Uncharacterized protein</fullName>
    </submittedName>
</protein>
<accession>A0A916N1V9</accession>
<dbReference type="Proteomes" id="UP000672934">
    <property type="component" value="Unassembled WGS sequence"/>
</dbReference>
<organism evidence="1 2">
    <name type="scientific">Cupriavidus yeoncheonensis</name>
    <dbReference type="NCBI Taxonomy" id="1462994"/>
    <lineage>
        <taxon>Bacteria</taxon>
        <taxon>Pseudomonadati</taxon>
        <taxon>Pseudomonadota</taxon>
        <taxon>Betaproteobacteria</taxon>
        <taxon>Burkholderiales</taxon>
        <taxon>Burkholderiaceae</taxon>
        <taxon>Cupriavidus</taxon>
    </lineage>
</organism>
<reference evidence="1" key="1">
    <citation type="submission" date="2021-03" db="EMBL/GenBank/DDBJ databases">
        <authorList>
            <person name="Peeters C."/>
        </authorList>
    </citation>
    <scope>NUCLEOTIDE SEQUENCE</scope>
    <source>
        <strain evidence="1">LMG 31506</strain>
    </source>
</reference>
<comment type="caution">
    <text evidence="1">The sequence shown here is derived from an EMBL/GenBank/DDBJ whole genome shotgun (WGS) entry which is preliminary data.</text>
</comment>
<proteinExistence type="predicted"/>
<keyword evidence="2" id="KW-1185">Reference proteome</keyword>
<dbReference type="EMBL" id="CAJPUY010000001">
    <property type="protein sequence ID" value="CAG2126521.1"/>
    <property type="molecule type" value="Genomic_DNA"/>
</dbReference>